<dbReference type="EMBL" id="QXFL01000003">
    <property type="protein sequence ID" value="RIV86740.1"/>
    <property type="molecule type" value="Genomic_DNA"/>
</dbReference>
<name>A0A418NSX0_9SPHN</name>
<evidence type="ECO:0000256" key="1">
    <source>
        <dbReference type="SAM" id="MobiDB-lite"/>
    </source>
</evidence>
<dbReference type="SUPFAM" id="SSF52096">
    <property type="entry name" value="ClpP/crotonase"/>
    <property type="match status" value="1"/>
</dbReference>
<reference evidence="4 5" key="1">
    <citation type="submission" date="2018-08" db="EMBL/GenBank/DDBJ databases">
        <title>Erythrobacter zhengii sp.nov., a bacterium isolated from deep-sea sediment.</title>
        <authorList>
            <person name="Fang C."/>
            <person name="Wu Y.-H."/>
            <person name="Sun C."/>
            <person name="Wang H."/>
            <person name="Cheng H."/>
            <person name="Meng F.-X."/>
            <person name="Wang C.-S."/>
            <person name="Xu X.-W."/>
        </authorList>
    </citation>
    <scope>NUCLEOTIDE SEQUENCE [LARGE SCALE GENOMIC DNA]</scope>
    <source>
        <strain evidence="4 5">V18</strain>
    </source>
</reference>
<dbReference type="InterPro" id="IPR029045">
    <property type="entry name" value="ClpP/crotonase-like_dom_sf"/>
</dbReference>
<accession>A0A418NSX0</accession>
<dbReference type="AlphaFoldDB" id="A0A418NSX0"/>
<keyword evidence="2" id="KW-0812">Transmembrane</keyword>
<keyword evidence="2" id="KW-0472">Membrane</keyword>
<keyword evidence="5" id="KW-1185">Reference proteome</keyword>
<feature type="transmembrane region" description="Helical" evidence="2">
    <location>
        <begin position="58"/>
        <end position="78"/>
    </location>
</feature>
<comment type="caution">
    <text evidence="4">The sequence shown here is derived from an EMBL/GenBank/DDBJ whole genome shotgun (WGS) entry which is preliminary data.</text>
</comment>
<dbReference type="InterPro" id="IPR005151">
    <property type="entry name" value="Tail-specific_protease"/>
</dbReference>
<organism evidence="4 5">
    <name type="scientific">Aurantiacibacter zhengii</name>
    <dbReference type="NCBI Taxonomy" id="2307003"/>
    <lineage>
        <taxon>Bacteria</taxon>
        <taxon>Pseudomonadati</taxon>
        <taxon>Pseudomonadota</taxon>
        <taxon>Alphaproteobacteria</taxon>
        <taxon>Sphingomonadales</taxon>
        <taxon>Erythrobacteraceae</taxon>
        <taxon>Aurantiacibacter</taxon>
    </lineage>
</organism>
<evidence type="ECO:0000313" key="5">
    <source>
        <dbReference type="Proteomes" id="UP000286576"/>
    </source>
</evidence>
<dbReference type="Gene3D" id="3.90.226.10">
    <property type="entry name" value="2-enoyl-CoA Hydratase, Chain A, domain 1"/>
    <property type="match status" value="1"/>
</dbReference>
<evidence type="ECO:0000259" key="3">
    <source>
        <dbReference type="Pfam" id="PF03572"/>
    </source>
</evidence>
<proteinExistence type="predicted"/>
<evidence type="ECO:0000313" key="4">
    <source>
        <dbReference type="EMBL" id="RIV86740.1"/>
    </source>
</evidence>
<dbReference type="GO" id="GO:0008236">
    <property type="term" value="F:serine-type peptidase activity"/>
    <property type="evidence" value="ECO:0007669"/>
    <property type="project" value="InterPro"/>
</dbReference>
<gene>
    <name evidence="4" type="ORF">D2V07_08595</name>
</gene>
<evidence type="ECO:0000256" key="2">
    <source>
        <dbReference type="SAM" id="Phobius"/>
    </source>
</evidence>
<dbReference type="GO" id="GO:0006508">
    <property type="term" value="P:proteolysis"/>
    <property type="evidence" value="ECO:0007669"/>
    <property type="project" value="InterPro"/>
</dbReference>
<feature type="region of interest" description="Disordered" evidence="1">
    <location>
        <begin position="1"/>
        <end position="29"/>
    </location>
</feature>
<dbReference type="Proteomes" id="UP000286576">
    <property type="component" value="Unassembled WGS sequence"/>
</dbReference>
<protein>
    <recommendedName>
        <fullName evidence="3">Tail specific protease domain-containing protein</fullName>
    </recommendedName>
</protein>
<sequence>MRSRKRKPRDGRVTVAPGRGEHGPGSDPASGACSWAVAKFASNSEKLAHTGAMRKISFAIRALLTALAILVMPGIAMAQTTAHDDDIAFVLDVLRTDYAGWETKVAGGREAEFEREVALARQRIADNPDARMWALGALLDWFGDDHLGLRSNIVSPPNPWAQDADSTPARNFTPPPGNEFAFRRLSADTVMLRVPTFHIEYFDAFEALLAEHHDTITSTPNLLIDLRGNNGGSDQMYARLMSYLYTRPIYQIGVELRDTPRNLAALQANVDSGEYPPEVHEFVQNVLDRAEASDSDFVPLSDGGFEIVTYPQVYEYPRRVGILAEGAGSSGDQFAIDARASRKVTLLGGPTAGVIDYSNVITAPAPSGDFELGWPMTRSMRLPQEPFDNVGVPPDVPFPAGGVADEIAWAQGWLESRAD</sequence>
<feature type="domain" description="Tail specific protease" evidence="3">
    <location>
        <begin position="191"/>
        <end position="396"/>
    </location>
</feature>
<dbReference type="Pfam" id="PF03572">
    <property type="entry name" value="Peptidase_S41"/>
    <property type="match status" value="1"/>
</dbReference>
<keyword evidence="2" id="KW-1133">Transmembrane helix</keyword>